<dbReference type="RefSeq" id="WP_253889550.1">
    <property type="nucleotide sequence ID" value="NZ_BAAAVB010000008.1"/>
</dbReference>
<evidence type="ECO:0000259" key="13">
    <source>
        <dbReference type="PROSITE" id="PS50885"/>
    </source>
</evidence>
<evidence type="ECO:0000259" key="12">
    <source>
        <dbReference type="PROSITE" id="PS50109"/>
    </source>
</evidence>
<evidence type="ECO:0000313" key="14">
    <source>
        <dbReference type="EMBL" id="MCP2272624.1"/>
    </source>
</evidence>
<evidence type="ECO:0000256" key="4">
    <source>
        <dbReference type="ARBA" id="ARBA00022553"/>
    </source>
</evidence>
<dbReference type="SUPFAM" id="SSF47384">
    <property type="entry name" value="Homodimeric domain of signal transducing histidine kinase"/>
    <property type="match status" value="1"/>
</dbReference>
<dbReference type="Pfam" id="PF00512">
    <property type="entry name" value="HisKA"/>
    <property type="match status" value="1"/>
</dbReference>
<dbReference type="SMART" id="SM00387">
    <property type="entry name" value="HATPase_c"/>
    <property type="match status" value="1"/>
</dbReference>
<feature type="domain" description="HAMP" evidence="13">
    <location>
        <begin position="168"/>
        <end position="220"/>
    </location>
</feature>
<dbReference type="InterPro" id="IPR005467">
    <property type="entry name" value="His_kinase_dom"/>
</dbReference>
<comment type="caution">
    <text evidence="14">The sequence shown here is derived from an EMBL/GenBank/DDBJ whole genome shotgun (WGS) entry which is preliminary data.</text>
</comment>
<dbReference type="InterPro" id="IPR003660">
    <property type="entry name" value="HAMP_dom"/>
</dbReference>
<dbReference type="SMART" id="SM00304">
    <property type="entry name" value="HAMP"/>
    <property type="match status" value="1"/>
</dbReference>
<dbReference type="InterPro" id="IPR050428">
    <property type="entry name" value="TCS_sensor_his_kinase"/>
</dbReference>
<dbReference type="Pfam" id="PF02518">
    <property type="entry name" value="HATPase_c"/>
    <property type="match status" value="1"/>
</dbReference>
<dbReference type="Proteomes" id="UP001205185">
    <property type="component" value="Unassembled WGS sequence"/>
</dbReference>
<dbReference type="CDD" id="cd00082">
    <property type="entry name" value="HisKA"/>
    <property type="match status" value="1"/>
</dbReference>
<evidence type="ECO:0000256" key="9">
    <source>
        <dbReference type="ARBA" id="ARBA00023012"/>
    </source>
</evidence>
<comment type="catalytic activity">
    <reaction evidence="1">
        <text>ATP + protein L-histidine = ADP + protein N-phospho-L-histidine.</text>
        <dbReference type="EC" id="2.7.13.3"/>
    </reaction>
</comment>
<dbReference type="Pfam" id="PF00672">
    <property type="entry name" value="HAMP"/>
    <property type="match status" value="1"/>
</dbReference>
<evidence type="ECO:0000256" key="1">
    <source>
        <dbReference type="ARBA" id="ARBA00000085"/>
    </source>
</evidence>
<keyword evidence="5" id="KW-0808">Transferase</keyword>
<dbReference type="InterPro" id="IPR036097">
    <property type="entry name" value="HisK_dim/P_sf"/>
</dbReference>
<evidence type="ECO:0000256" key="6">
    <source>
        <dbReference type="ARBA" id="ARBA00022692"/>
    </source>
</evidence>
<keyword evidence="6 11" id="KW-0812">Transmembrane</keyword>
<proteinExistence type="predicted"/>
<evidence type="ECO:0000256" key="5">
    <source>
        <dbReference type="ARBA" id="ARBA00022679"/>
    </source>
</evidence>
<keyword evidence="15" id="KW-1185">Reference proteome</keyword>
<keyword evidence="8 11" id="KW-1133">Transmembrane helix</keyword>
<dbReference type="GO" id="GO:0016301">
    <property type="term" value="F:kinase activity"/>
    <property type="evidence" value="ECO:0007669"/>
    <property type="project" value="UniProtKB-KW"/>
</dbReference>
<reference evidence="14 15" key="1">
    <citation type="submission" date="2022-06" db="EMBL/GenBank/DDBJ databases">
        <title>Genomic Encyclopedia of Archaeal and Bacterial Type Strains, Phase II (KMG-II): from individual species to whole genera.</title>
        <authorList>
            <person name="Goeker M."/>
        </authorList>
    </citation>
    <scope>NUCLEOTIDE SEQUENCE [LARGE SCALE GENOMIC DNA]</scope>
    <source>
        <strain evidence="14 15">DSM 44255</strain>
    </source>
</reference>
<evidence type="ECO:0000256" key="11">
    <source>
        <dbReference type="SAM" id="Phobius"/>
    </source>
</evidence>
<dbReference type="SUPFAM" id="SSF55874">
    <property type="entry name" value="ATPase domain of HSP90 chaperone/DNA topoisomerase II/histidine kinase"/>
    <property type="match status" value="1"/>
</dbReference>
<dbReference type="PROSITE" id="PS50885">
    <property type="entry name" value="HAMP"/>
    <property type="match status" value="1"/>
</dbReference>
<dbReference type="PRINTS" id="PR00344">
    <property type="entry name" value="BCTRLSENSOR"/>
</dbReference>
<keyword evidence="7 14" id="KW-0418">Kinase</keyword>
<gene>
    <name evidence="14" type="ORF">LV75_005150</name>
</gene>
<evidence type="ECO:0000256" key="2">
    <source>
        <dbReference type="ARBA" id="ARBA00004236"/>
    </source>
</evidence>
<evidence type="ECO:0000256" key="8">
    <source>
        <dbReference type="ARBA" id="ARBA00022989"/>
    </source>
</evidence>
<dbReference type="EC" id="2.7.13.3" evidence="3"/>
<dbReference type="SMART" id="SM00388">
    <property type="entry name" value="HisKA"/>
    <property type="match status" value="1"/>
</dbReference>
<dbReference type="EMBL" id="JAMTCO010000013">
    <property type="protein sequence ID" value="MCP2272624.1"/>
    <property type="molecule type" value="Genomic_DNA"/>
</dbReference>
<evidence type="ECO:0000256" key="10">
    <source>
        <dbReference type="ARBA" id="ARBA00023136"/>
    </source>
</evidence>
<dbReference type="InterPro" id="IPR004358">
    <property type="entry name" value="Sig_transdc_His_kin-like_C"/>
</dbReference>
<feature type="transmembrane region" description="Helical" evidence="11">
    <location>
        <begin position="143"/>
        <end position="163"/>
    </location>
</feature>
<dbReference type="PANTHER" id="PTHR45436:SF5">
    <property type="entry name" value="SENSOR HISTIDINE KINASE TRCS"/>
    <property type="match status" value="1"/>
</dbReference>
<dbReference type="InterPro" id="IPR036890">
    <property type="entry name" value="HATPase_C_sf"/>
</dbReference>
<accession>A0ABT1IJ08</accession>
<name>A0ABT1IJ08_9PSEU</name>
<evidence type="ECO:0000256" key="7">
    <source>
        <dbReference type="ARBA" id="ARBA00022777"/>
    </source>
</evidence>
<organism evidence="14 15">
    <name type="scientific">Actinokineospora diospyrosa</name>
    <dbReference type="NCBI Taxonomy" id="103728"/>
    <lineage>
        <taxon>Bacteria</taxon>
        <taxon>Bacillati</taxon>
        <taxon>Actinomycetota</taxon>
        <taxon>Actinomycetes</taxon>
        <taxon>Pseudonocardiales</taxon>
        <taxon>Pseudonocardiaceae</taxon>
        <taxon>Actinokineospora</taxon>
    </lineage>
</organism>
<protein>
    <recommendedName>
        <fullName evidence="3">histidine kinase</fullName>
        <ecNumber evidence="3">2.7.13.3</ecNumber>
    </recommendedName>
</protein>
<keyword evidence="4" id="KW-0597">Phosphoprotein</keyword>
<dbReference type="PROSITE" id="PS50109">
    <property type="entry name" value="HIS_KIN"/>
    <property type="match status" value="1"/>
</dbReference>
<sequence>MRRRIVVLVVVAAALAIALFGVPLAYAAARYYLADERVELERLADDTALRVVDDLFAGRTPEAVPTGESGSDVAVYSPAGTRVVGTGPDRLDPGGPRVEPGGVVEADTDGELVVVIGIARGEEVVGIVRAASPTVEYYLRTGLTWAAMVLLGGVALAGTWLVARGQARRLAEPLERLAGTAARLGEADFTARAPDSGIPEVDSVGSALTLTAQRLDALLERERAFTADASHQLRTPLAGLRLQLESALENPDADPRQAIAAGIGTTDVLEQTIDDLLALARDTPSATHTGQVGAILDGLAREWRGALVDRGLGVEVTDDAAAALVAGPVLRQVVAVLLDNAGRHGAGEVLLTARVVADTIAVDVTDQGVGPAAGTDVFRRRAHDSGGHGIGLALARRLAEAEGGRLRLMRTDPTRFTLVLPTR</sequence>
<dbReference type="Gene3D" id="1.10.287.130">
    <property type="match status" value="1"/>
</dbReference>
<dbReference type="Gene3D" id="3.30.565.10">
    <property type="entry name" value="Histidine kinase-like ATPase, C-terminal domain"/>
    <property type="match status" value="1"/>
</dbReference>
<evidence type="ECO:0000313" key="15">
    <source>
        <dbReference type="Proteomes" id="UP001205185"/>
    </source>
</evidence>
<dbReference type="PANTHER" id="PTHR45436">
    <property type="entry name" value="SENSOR HISTIDINE KINASE YKOH"/>
    <property type="match status" value="1"/>
</dbReference>
<dbReference type="InterPro" id="IPR003594">
    <property type="entry name" value="HATPase_dom"/>
</dbReference>
<dbReference type="InterPro" id="IPR003661">
    <property type="entry name" value="HisK_dim/P_dom"/>
</dbReference>
<keyword evidence="10 11" id="KW-0472">Membrane</keyword>
<comment type="subcellular location">
    <subcellularLocation>
        <location evidence="2">Cell membrane</location>
    </subcellularLocation>
</comment>
<evidence type="ECO:0000256" key="3">
    <source>
        <dbReference type="ARBA" id="ARBA00012438"/>
    </source>
</evidence>
<feature type="domain" description="Histidine kinase" evidence="12">
    <location>
        <begin position="228"/>
        <end position="423"/>
    </location>
</feature>
<keyword evidence="9" id="KW-0902">Two-component regulatory system</keyword>